<protein>
    <submittedName>
        <fullName evidence="2">Uncharacterized protein</fullName>
    </submittedName>
</protein>
<feature type="transmembrane region" description="Helical" evidence="1">
    <location>
        <begin position="7"/>
        <end position="24"/>
    </location>
</feature>
<name>A0ABQ5TNB6_9BACI</name>
<keyword evidence="1" id="KW-0472">Membrane</keyword>
<comment type="caution">
    <text evidence="2">The sequence shown here is derived from an EMBL/GenBank/DDBJ whole genome shotgun (WGS) entry which is preliminary data.</text>
</comment>
<reference evidence="2 3" key="1">
    <citation type="submission" date="2023-02" db="EMBL/GenBank/DDBJ databases">
        <title>Oceanobacillus kimchii IFOP_LL358 isolated form Alexandrium catenella lab strain.</title>
        <authorList>
            <person name="Gajardo G."/>
            <person name="Ueki S."/>
            <person name="Maruyama F."/>
        </authorList>
    </citation>
    <scope>NUCLEOTIDE SEQUENCE [LARGE SCALE GENOMIC DNA]</scope>
    <source>
        <strain evidence="2 3">IFOP_LL358</strain>
    </source>
</reference>
<gene>
    <name evidence="2" type="ORF">MACH08_40870</name>
</gene>
<keyword evidence="1" id="KW-0812">Transmembrane</keyword>
<organism evidence="2 3">
    <name type="scientific">Oceanobacillus kimchii</name>
    <dbReference type="NCBI Taxonomy" id="746691"/>
    <lineage>
        <taxon>Bacteria</taxon>
        <taxon>Bacillati</taxon>
        <taxon>Bacillota</taxon>
        <taxon>Bacilli</taxon>
        <taxon>Bacillales</taxon>
        <taxon>Bacillaceae</taxon>
        <taxon>Oceanobacillus</taxon>
    </lineage>
</organism>
<sequence length="87" mass="9880">MEIFMKIIFTILVGVIIGSYKSLMKNDFYLDLPSLERGDSNKITRIYIGSLITYTVFYSCCSAMFIFGGSQTVEMVSSFTAEIDFKQ</sequence>
<keyword evidence="1" id="KW-1133">Transmembrane helix</keyword>
<dbReference type="Proteomes" id="UP001275436">
    <property type="component" value="Unassembled WGS sequence"/>
</dbReference>
<evidence type="ECO:0000313" key="3">
    <source>
        <dbReference type="Proteomes" id="UP001275436"/>
    </source>
</evidence>
<feature type="transmembrane region" description="Helical" evidence="1">
    <location>
        <begin position="44"/>
        <end position="67"/>
    </location>
</feature>
<dbReference type="EMBL" id="BSKO01000002">
    <property type="protein sequence ID" value="GLO68303.1"/>
    <property type="molecule type" value="Genomic_DNA"/>
</dbReference>
<accession>A0ABQ5TNB6</accession>
<proteinExistence type="predicted"/>
<evidence type="ECO:0000313" key="2">
    <source>
        <dbReference type="EMBL" id="GLO68303.1"/>
    </source>
</evidence>
<dbReference type="RefSeq" id="WP_317958549.1">
    <property type="nucleotide sequence ID" value="NZ_BSKO01000002.1"/>
</dbReference>
<keyword evidence="3" id="KW-1185">Reference proteome</keyword>
<evidence type="ECO:0000256" key="1">
    <source>
        <dbReference type="SAM" id="Phobius"/>
    </source>
</evidence>